<comment type="cofactor">
    <cofactor evidence="9">
        <name>Mg(2+)</name>
        <dbReference type="ChEBI" id="CHEBI:18420"/>
    </cofactor>
    <text evidence="9">Binds 2 Mg(2+) ions per subunit.</text>
</comment>
<evidence type="ECO:0000256" key="9">
    <source>
        <dbReference type="HAMAP-Rule" id="MF_00583"/>
    </source>
</evidence>
<keyword evidence="7 9" id="KW-0460">Magnesium</keyword>
<keyword evidence="12" id="KW-1185">Reference proteome</keyword>
<dbReference type="InterPro" id="IPR029057">
    <property type="entry name" value="PRTase-like"/>
</dbReference>
<keyword evidence="3 9" id="KW-0545">Nucleotide biosynthesis</keyword>
<dbReference type="EMBL" id="JBHTEF010000001">
    <property type="protein sequence ID" value="MFC7581305.1"/>
    <property type="molecule type" value="Genomic_DNA"/>
</dbReference>
<feature type="domain" description="Ribose-phosphate pyrophosphokinase N-terminal" evidence="10">
    <location>
        <begin position="13"/>
        <end position="128"/>
    </location>
</feature>
<evidence type="ECO:0000256" key="4">
    <source>
        <dbReference type="ARBA" id="ARBA00022741"/>
    </source>
</evidence>
<dbReference type="HAMAP" id="MF_00583_B">
    <property type="entry name" value="RibP_PPkinase_B"/>
    <property type="match status" value="1"/>
</dbReference>
<evidence type="ECO:0000313" key="12">
    <source>
        <dbReference type="Proteomes" id="UP001596527"/>
    </source>
</evidence>
<comment type="caution">
    <text evidence="11">The sequence shown here is derived from an EMBL/GenBank/DDBJ whole genome shotgun (WGS) entry which is preliminary data.</text>
</comment>
<dbReference type="SMART" id="SM01400">
    <property type="entry name" value="Pribosyltran_N"/>
    <property type="match status" value="1"/>
</dbReference>
<keyword evidence="4 9" id="KW-0547">Nucleotide-binding</keyword>
<evidence type="ECO:0000313" key="11">
    <source>
        <dbReference type="EMBL" id="MFC7581305.1"/>
    </source>
</evidence>
<name>A0ABW2SMF3_9ACTO</name>
<dbReference type="InterPro" id="IPR029099">
    <property type="entry name" value="Pribosyltran_N"/>
</dbReference>
<keyword evidence="1 9" id="KW-0808">Transferase</keyword>
<dbReference type="InterPro" id="IPR037515">
    <property type="entry name" value="Rib-P_diPkinase_bac"/>
</dbReference>
<feature type="binding site" evidence="9">
    <location>
        <begin position="234"/>
        <end position="238"/>
    </location>
    <ligand>
        <name>D-ribose 5-phosphate</name>
        <dbReference type="ChEBI" id="CHEBI:78346"/>
    </ligand>
</feature>
<feature type="binding site" evidence="9">
    <location>
        <position position="230"/>
    </location>
    <ligand>
        <name>D-ribose 5-phosphate</name>
        <dbReference type="ChEBI" id="CHEBI:78346"/>
    </ligand>
</feature>
<feature type="binding site" evidence="9">
    <location>
        <position position="204"/>
    </location>
    <ligand>
        <name>D-ribose 5-phosphate</name>
        <dbReference type="ChEBI" id="CHEBI:78346"/>
    </ligand>
</feature>
<comment type="function">
    <text evidence="9">Involved in the biosynthesis of the central metabolite phospho-alpha-D-ribosyl-1-pyrophosphate (PRPP) via the transfer of pyrophosphoryl group from ATP to 1-hydroxyl of ribose-5-phosphate (Rib-5-P).</text>
</comment>
<keyword evidence="6 9" id="KW-0067">ATP-binding</keyword>
<accession>A0ABW2SMF3</accession>
<dbReference type="NCBIfam" id="TIGR01251">
    <property type="entry name" value="ribP_PPkin"/>
    <property type="match status" value="1"/>
</dbReference>
<feature type="active site" evidence="9">
    <location>
        <position position="202"/>
    </location>
</feature>
<dbReference type="CDD" id="cd06223">
    <property type="entry name" value="PRTases_typeI"/>
    <property type="match status" value="1"/>
</dbReference>
<dbReference type="NCBIfam" id="NF002844">
    <property type="entry name" value="PRK03092.1"/>
    <property type="match status" value="1"/>
</dbReference>
<gene>
    <name evidence="9" type="primary">prs</name>
    <name evidence="11" type="ORF">ACFQWG_08865</name>
</gene>
<dbReference type="Pfam" id="PF14572">
    <property type="entry name" value="Pribosyl_synth"/>
    <property type="match status" value="1"/>
</dbReference>
<evidence type="ECO:0000256" key="8">
    <source>
        <dbReference type="ARBA" id="ARBA00049535"/>
    </source>
</evidence>
<evidence type="ECO:0000256" key="3">
    <source>
        <dbReference type="ARBA" id="ARBA00022727"/>
    </source>
</evidence>
<keyword evidence="2 9" id="KW-0479">Metal-binding</keyword>
<protein>
    <recommendedName>
        <fullName evidence="9">Ribose-phosphate pyrophosphokinase</fullName>
        <shortName evidence="9">RPPK</shortName>
        <ecNumber evidence="9">2.7.6.1</ecNumber>
    </recommendedName>
    <alternativeName>
        <fullName evidence="9">5-phospho-D-ribosyl alpha-1-diphosphate synthase</fullName>
    </alternativeName>
    <alternativeName>
        <fullName evidence="9">Phosphoribosyl diphosphate synthase</fullName>
    </alternativeName>
    <alternativeName>
        <fullName evidence="9">Phosphoribosyl pyrophosphate synthase</fullName>
        <shortName evidence="9">P-Rib-PP synthase</shortName>
        <shortName evidence="9">PRPP synthase</shortName>
        <shortName evidence="9">PRPPase</shortName>
    </alternativeName>
</protein>
<dbReference type="Proteomes" id="UP001596527">
    <property type="component" value="Unassembled WGS sequence"/>
</dbReference>
<sequence>MSGLVTNGEKRLVLVSGRAHLELARQVGEELGCGVSPTTNYDFANGEIYVRFNESVRGADVFVLQSHTTPLNKWLMEQLIMVDAAKRASAKRITVVSPFYPYARQDKKHQGREPISARLVADLYKTAGADRVMSVDLHASQEQGFFDGPVDHLFAMPVLVDYVRTRVDPGKVTMVSPDAGRIRVAEKWAAKLGGAPLAFIHKTRDITRPNVAVANRVVGDVRGRQCILVDDLIDTAGTISEAIKVVREAGAESVIVAATHGVLSDPASRRLSESGASEVVVTDTLPITPEKRFPGLTILPIAPLLARAIKEVFEDGSVTSLFDGVA</sequence>
<evidence type="ECO:0000256" key="6">
    <source>
        <dbReference type="ARBA" id="ARBA00022840"/>
    </source>
</evidence>
<comment type="catalytic activity">
    <reaction evidence="8 9">
        <text>D-ribose 5-phosphate + ATP = 5-phospho-alpha-D-ribose 1-diphosphate + AMP + H(+)</text>
        <dbReference type="Rhea" id="RHEA:15609"/>
        <dbReference type="ChEBI" id="CHEBI:15378"/>
        <dbReference type="ChEBI" id="CHEBI:30616"/>
        <dbReference type="ChEBI" id="CHEBI:58017"/>
        <dbReference type="ChEBI" id="CHEBI:78346"/>
        <dbReference type="ChEBI" id="CHEBI:456215"/>
        <dbReference type="EC" id="2.7.6.1"/>
    </reaction>
</comment>
<evidence type="ECO:0000256" key="2">
    <source>
        <dbReference type="ARBA" id="ARBA00022723"/>
    </source>
</evidence>
<reference evidence="12" key="1">
    <citation type="journal article" date="2019" name="Int. J. Syst. Evol. Microbiol.">
        <title>The Global Catalogue of Microorganisms (GCM) 10K type strain sequencing project: providing services to taxonomists for standard genome sequencing and annotation.</title>
        <authorList>
            <consortium name="The Broad Institute Genomics Platform"/>
            <consortium name="The Broad Institute Genome Sequencing Center for Infectious Disease"/>
            <person name="Wu L."/>
            <person name="Ma J."/>
        </authorList>
    </citation>
    <scope>NUCLEOTIDE SEQUENCE [LARGE SCALE GENOMIC DNA]</scope>
    <source>
        <strain evidence="12">CCUG 56698</strain>
    </source>
</reference>
<feature type="binding site" evidence="9">
    <location>
        <begin position="104"/>
        <end position="105"/>
    </location>
    <ligand>
        <name>ATP</name>
        <dbReference type="ChEBI" id="CHEBI:30616"/>
    </ligand>
</feature>
<comment type="subcellular location">
    <subcellularLocation>
        <location evidence="9">Cytoplasm</location>
    </subcellularLocation>
</comment>
<dbReference type="InterPro" id="IPR000836">
    <property type="entry name" value="PRTase_dom"/>
</dbReference>
<dbReference type="GO" id="GO:0004749">
    <property type="term" value="F:ribose phosphate diphosphokinase activity"/>
    <property type="evidence" value="ECO:0007669"/>
    <property type="project" value="UniProtKB-EC"/>
</dbReference>
<dbReference type="PANTHER" id="PTHR10210:SF41">
    <property type="entry name" value="RIBOSE-PHOSPHATE PYROPHOSPHOKINASE 1, CHLOROPLASTIC"/>
    <property type="match status" value="1"/>
</dbReference>
<dbReference type="EC" id="2.7.6.1" evidence="9"/>
<keyword evidence="9" id="KW-0963">Cytoplasm</keyword>
<comment type="subunit">
    <text evidence="9">Homohexamer.</text>
</comment>
<dbReference type="NCBIfam" id="NF002320">
    <property type="entry name" value="PRK01259.1"/>
    <property type="match status" value="1"/>
</dbReference>
<proteinExistence type="inferred from homology"/>
<comment type="pathway">
    <text evidence="9">Metabolic intermediate biosynthesis; 5-phospho-alpha-D-ribose 1-diphosphate biosynthesis; 5-phospho-alpha-D-ribose 1-diphosphate from D-ribose 5-phosphate (route I): step 1/1.</text>
</comment>
<organism evidence="11 12">
    <name type="scientific">Schaalia naturae</name>
    <dbReference type="NCBI Taxonomy" id="635203"/>
    <lineage>
        <taxon>Bacteria</taxon>
        <taxon>Bacillati</taxon>
        <taxon>Actinomycetota</taxon>
        <taxon>Actinomycetes</taxon>
        <taxon>Actinomycetales</taxon>
        <taxon>Actinomycetaceae</taxon>
        <taxon>Schaalia</taxon>
    </lineage>
</organism>
<feature type="binding site" evidence="9">
    <location>
        <position position="178"/>
    </location>
    <ligand>
        <name>Mg(2+)</name>
        <dbReference type="ChEBI" id="CHEBI:18420"/>
    </ligand>
</feature>
<feature type="binding site" evidence="9">
    <location>
        <begin position="45"/>
        <end position="47"/>
    </location>
    <ligand>
        <name>ATP</name>
        <dbReference type="ChEBI" id="CHEBI:30616"/>
    </ligand>
</feature>
<dbReference type="InterPro" id="IPR005946">
    <property type="entry name" value="Rib-P_diPkinase"/>
</dbReference>
<dbReference type="Pfam" id="PF13793">
    <property type="entry name" value="Pribosyltran_N"/>
    <property type="match status" value="1"/>
</dbReference>
<evidence type="ECO:0000259" key="10">
    <source>
        <dbReference type="Pfam" id="PF13793"/>
    </source>
</evidence>
<feature type="binding site" evidence="9">
    <location>
        <position position="138"/>
    </location>
    <ligand>
        <name>Mg(2+)</name>
        <dbReference type="ChEBI" id="CHEBI:18420"/>
    </ligand>
</feature>
<evidence type="ECO:0000256" key="5">
    <source>
        <dbReference type="ARBA" id="ARBA00022777"/>
    </source>
</evidence>
<evidence type="ECO:0000256" key="7">
    <source>
        <dbReference type="ARBA" id="ARBA00022842"/>
    </source>
</evidence>
<evidence type="ECO:0000256" key="1">
    <source>
        <dbReference type="ARBA" id="ARBA00022679"/>
    </source>
</evidence>
<comment type="similarity">
    <text evidence="9">Belongs to the ribose-phosphate pyrophosphokinase family. Class I subfamily.</text>
</comment>
<dbReference type="RefSeq" id="WP_291498361.1">
    <property type="nucleotide sequence ID" value="NZ_JBHTEF010000001.1"/>
</dbReference>
<dbReference type="PANTHER" id="PTHR10210">
    <property type="entry name" value="RIBOSE-PHOSPHATE DIPHOSPHOKINASE FAMILY MEMBER"/>
    <property type="match status" value="1"/>
</dbReference>
<keyword evidence="5 9" id="KW-0418">Kinase</keyword>
<dbReference type="SUPFAM" id="SSF53271">
    <property type="entry name" value="PRTase-like"/>
    <property type="match status" value="1"/>
</dbReference>
<dbReference type="Gene3D" id="3.40.50.2020">
    <property type="match status" value="2"/>
</dbReference>